<keyword evidence="6" id="KW-0906">Nuclear pore complex</keyword>
<evidence type="ECO:0000256" key="4">
    <source>
        <dbReference type="ARBA" id="ARBA00022927"/>
    </source>
</evidence>
<evidence type="ECO:0000313" key="14">
    <source>
        <dbReference type="Proteomes" id="UP000799440"/>
    </source>
</evidence>
<protein>
    <recommendedName>
        <fullName evidence="9">Nucleoporin NUP188</fullName>
    </recommendedName>
</protein>
<dbReference type="Proteomes" id="UP000799440">
    <property type="component" value="Unassembled WGS sequence"/>
</dbReference>
<feature type="domain" description="Nucleoporin Nup188 N-terminal subdomain III" evidence="12">
    <location>
        <begin position="741"/>
        <end position="1156"/>
    </location>
</feature>
<dbReference type="InterPro" id="IPR018864">
    <property type="entry name" value="Nucleoporin_Nup188_N"/>
</dbReference>
<accession>A0A6A6V9V3</accession>
<comment type="subcellular location">
    <subcellularLocation>
        <location evidence="1">Nucleus</location>
        <location evidence="1">Nuclear pore complex</location>
    </subcellularLocation>
</comment>
<dbReference type="Pfam" id="PF18378">
    <property type="entry name" value="Nup188_C"/>
    <property type="match status" value="1"/>
</dbReference>
<keyword evidence="14" id="KW-1185">Reference proteome</keyword>
<dbReference type="Gene3D" id="1.25.10.70">
    <property type="match status" value="1"/>
</dbReference>
<evidence type="ECO:0000256" key="8">
    <source>
        <dbReference type="ARBA" id="ARBA00038387"/>
    </source>
</evidence>
<keyword evidence="5" id="KW-0811">Translocation</keyword>
<sequence length="1841" mass="203161">MAPEQFPTPPAELWLEDCLTGKLQLISWETAYIALCDPETATKSSALRDFLRDRDSLSALCAPWQPFPAPSAHERQKFDAKTAPINVATRVGAGYNFDEIKADALWLSKLAHISEYVALQLAMLEWQNRPKVQLLSGLTQEEALSVNDAAGLSSLGASTIIPNSSLITSPSGLADVQFDAEDQRKLRLLRTYTTTRISLLRTSQLLVAWGGAEPLRRTHGADYRVCSGWLEDLGKEIAAKQCVTEGGALEKCIDAVSQRWNAVDNGFAWDVPDTVQESAAALWLTAQVTEIIHLLHISLLHADLYTDTFVKADTVERWFTSLAERDFFCNLTIPLPEQQHLAPLVQMLVSLLSLAVLKVDVVLEDLQNGNSSSWSPACYLLSGSVLETITNIFGRAKALGPSPATPPAFAWSIITWRLSMLATEAENLREHQTPGSTSGPLSAPSALERAIEGLTKVDDELFDKKMPYQDIGETCTAYGVLEIVTQLLNLGMRSYGTTIDQVSRDRFRFLLLHLLRAGLSSRVVDYAPDVIICAHAIMTGDRTFRTWMEDDAPRHIDPITAFFLKDDEVLRPLLIDEARLRYPYELTPLLKFSSALTRGEKPSDDRLPATASMLTAMETFMQNFPVGPPVYSSIREEENANCVSLDHELPQFSSTIRGAKLLREKAHAGGEDSMVIPAGTEGVIVDDKSPPFVAMWRWPHSAMEYLVQLLSTFVVGSCKVEYTSQQPISLENATEIIGFFSDLLHSSLREDDGVASAELLNALNIGQDRSADTVAVVLAVFDDGLLLQSREPGNPDLLELLVNCIRFLQALALVAPNRVWPWLTRSRFLETQGNGGSLASVLIGTEMVVGRYDFLIGCIQLFHSLVEDAVGKSVARKATSKAVTRFNTATTSDSGISDKVMSNILLSFGRTIASIYEGAMNWRYIRLEDQLEINICICTAFDAVMRYAYGVDDSNVPRKKVTGVIAPIAEYLTQLYLPASANDLPTIPILTSLLSGASTDNSSFLTTSAGLWRQQTLKALVFSNTLVRIATLLKRPWTHLEQQLFKATPLLTRLYATSDLYTSPVVVLLESLVRGAVRAPDVDGSRCLNGSQMANDVEPPSLLGHLGPKTAKNFLSVLAQLGEPLSIVDIQTQVWNLLSAVVSCKQQWFSLYLLTGSTPREAVKKKNDSSSGPLRDKALLKRALDTLANMYVGNEPQDWKLYSSMLEFVCEAQNHWAWAMGPLRDHKDFIKKLLAFLRWIPPTKNIGEALAADLNKFAALTCDVLAMYIHNSRQTNDITALKEVVPCLTYLSENALKCSAYNPSLHSRLRKNFEAHFDGLDLDSFKRVPLLSVSYGRNFFYDVELADKLLSYSSKWHGPKGKREGFMAEVERANVNLSLMESEIQLLQSWKLLALELSNLVEKDEGLARLLIKVVRDCMTSNSQSSLPEALFGQLTVVRTDLAFVLLQRLAQAKVNNAEARQLLAPIWNAVRAATPDFDTVFSSDSVELYRSLLRILYLGLQFHLTPDSANPEESSLRSSFRGALPASHNTIVEPISNHLLEILADTVAKGFRSLATQLHSNPDTVTPSDFALLTAILQTILAIPEMTTWHSQAALLFANSSTIRYATSLFSWSDRLVSQNKDPIYGELSILFLLSLSSLQPLAESMAVEGILATLNSANLLNYFRRRGGMSPFDAPPCVFLIWTKGILPLCLNLLRAVGPAIAAEISAFLNNFPEQLSRASNALNLRSANTRITLSIASEIHSLALIDNILDNVRANGARLGVSAQGIERLEWDKESVREDLEGWLGKVGRLRERIVVVDERDAGLVNRKAQGEWENELEGRVVGELRAAAGCLGVGKSG</sequence>
<dbReference type="PANTHER" id="PTHR31431:SF1">
    <property type="entry name" value="NUCLEOPORIN NUP188"/>
    <property type="match status" value="1"/>
</dbReference>
<keyword evidence="4" id="KW-0653">Protein transport</keyword>
<dbReference type="Pfam" id="PF10487">
    <property type="entry name" value="Nup188_N"/>
    <property type="match status" value="1"/>
</dbReference>
<comment type="similarity">
    <text evidence="8">Belongs to the Nup188 family.</text>
</comment>
<dbReference type="InterPro" id="IPR044840">
    <property type="entry name" value="Nup188"/>
</dbReference>
<dbReference type="InterPro" id="IPR048883">
    <property type="entry name" value="Nup188_N-subdom_III"/>
</dbReference>
<dbReference type="GO" id="GO:0006606">
    <property type="term" value="P:protein import into nucleus"/>
    <property type="evidence" value="ECO:0007669"/>
    <property type="project" value="TreeGrafter"/>
</dbReference>
<evidence type="ECO:0000259" key="10">
    <source>
        <dbReference type="Pfam" id="PF10487"/>
    </source>
</evidence>
<dbReference type="Pfam" id="PF21094">
    <property type="entry name" value="Nup188_SH3-like"/>
    <property type="match status" value="1"/>
</dbReference>
<dbReference type="PANTHER" id="PTHR31431">
    <property type="entry name" value="NUCLEOPORIN NUP188 HOMOLOG"/>
    <property type="match status" value="1"/>
</dbReference>
<keyword evidence="3" id="KW-0509">mRNA transport</keyword>
<name>A0A6A6V9V3_9PLEO</name>
<evidence type="ECO:0000313" key="13">
    <source>
        <dbReference type="EMBL" id="KAF2746310.1"/>
    </source>
</evidence>
<evidence type="ECO:0000259" key="12">
    <source>
        <dbReference type="Pfam" id="PF21093"/>
    </source>
</evidence>
<keyword evidence="2" id="KW-0813">Transport</keyword>
<dbReference type="Pfam" id="PF21093">
    <property type="entry name" value="Nup188_N-subdom_III"/>
    <property type="match status" value="1"/>
</dbReference>
<dbReference type="InterPro" id="IPR041634">
    <property type="entry name" value="Nup188_C"/>
</dbReference>
<evidence type="ECO:0000259" key="11">
    <source>
        <dbReference type="Pfam" id="PF18378"/>
    </source>
</evidence>
<proteinExistence type="inferred from homology"/>
<organism evidence="13 14">
    <name type="scientific">Sporormia fimetaria CBS 119925</name>
    <dbReference type="NCBI Taxonomy" id="1340428"/>
    <lineage>
        <taxon>Eukaryota</taxon>
        <taxon>Fungi</taxon>
        <taxon>Dikarya</taxon>
        <taxon>Ascomycota</taxon>
        <taxon>Pezizomycotina</taxon>
        <taxon>Dothideomycetes</taxon>
        <taxon>Pleosporomycetidae</taxon>
        <taxon>Pleosporales</taxon>
        <taxon>Sporormiaceae</taxon>
        <taxon>Sporormia</taxon>
    </lineage>
</organism>
<evidence type="ECO:0000256" key="9">
    <source>
        <dbReference type="ARBA" id="ARBA00040174"/>
    </source>
</evidence>
<evidence type="ECO:0000256" key="7">
    <source>
        <dbReference type="ARBA" id="ARBA00023242"/>
    </source>
</evidence>
<feature type="domain" description="Nucleoporin Nup188 N-terminal" evidence="10">
    <location>
        <begin position="173"/>
        <end position="431"/>
    </location>
</feature>
<evidence type="ECO:0000256" key="1">
    <source>
        <dbReference type="ARBA" id="ARBA00004567"/>
    </source>
</evidence>
<evidence type="ECO:0000256" key="5">
    <source>
        <dbReference type="ARBA" id="ARBA00023010"/>
    </source>
</evidence>
<dbReference type="GO" id="GO:0017056">
    <property type="term" value="F:structural constituent of nuclear pore"/>
    <property type="evidence" value="ECO:0007669"/>
    <property type="project" value="InterPro"/>
</dbReference>
<dbReference type="OrthoDB" id="102511at2759"/>
<evidence type="ECO:0000256" key="2">
    <source>
        <dbReference type="ARBA" id="ARBA00022448"/>
    </source>
</evidence>
<evidence type="ECO:0000256" key="6">
    <source>
        <dbReference type="ARBA" id="ARBA00023132"/>
    </source>
</evidence>
<dbReference type="GO" id="GO:0051028">
    <property type="term" value="P:mRNA transport"/>
    <property type="evidence" value="ECO:0007669"/>
    <property type="project" value="UniProtKB-KW"/>
</dbReference>
<evidence type="ECO:0000256" key="3">
    <source>
        <dbReference type="ARBA" id="ARBA00022816"/>
    </source>
</evidence>
<keyword evidence="7" id="KW-0539">Nucleus</keyword>
<reference evidence="13" key="1">
    <citation type="journal article" date="2020" name="Stud. Mycol.">
        <title>101 Dothideomycetes genomes: a test case for predicting lifestyles and emergence of pathogens.</title>
        <authorList>
            <person name="Haridas S."/>
            <person name="Albert R."/>
            <person name="Binder M."/>
            <person name="Bloem J."/>
            <person name="Labutti K."/>
            <person name="Salamov A."/>
            <person name="Andreopoulos B."/>
            <person name="Baker S."/>
            <person name="Barry K."/>
            <person name="Bills G."/>
            <person name="Bluhm B."/>
            <person name="Cannon C."/>
            <person name="Castanera R."/>
            <person name="Culley D."/>
            <person name="Daum C."/>
            <person name="Ezra D."/>
            <person name="Gonzalez J."/>
            <person name="Henrissat B."/>
            <person name="Kuo A."/>
            <person name="Liang C."/>
            <person name="Lipzen A."/>
            <person name="Lutzoni F."/>
            <person name="Magnuson J."/>
            <person name="Mondo S."/>
            <person name="Nolan M."/>
            <person name="Ohm R."/>
            <person name="Pangilinan J."/>
            <person name="Park H.-J."/>
            <person name="Ramirez L."/>
            <person name="Alfaro M."/>
            <person name="Sun H."/>
            <person name="Tritt A."/>
            <person name="Yoshinaga Y."/>
            <person name="Zwiers L.-H."/>
            <person name="Turgeon B."/>
            <person name="Goodwin S."/>
            <person name="Spatafora J."/>
            <person name="Crous P."/>
            <person name="Grigoriev I."/>
        </authorList>
    </citation>
    <scope>NUCLEOTIDE SEQUENCE</scope>
    <source>
        <strain evidence="13">CBS 119925</strain>
    </source>
</reference>
<dbReference type="EMBL" id="MU006578">
    <property type="protein sequence ID" value="KAF2746310.1"/>
    <property type="molecule type" value="Genomic_DNA"/>
</dbReference>
<dbReference type="GO" id="GO:0044611">
    <property type="term" value="C:nuclear pore inner ring"/>
    <property type="evidence" value="ECO:0007669"/>
    <property type="project" value="TreeGrafter"/>
</dbReference>
<dbReference type="GO" id="GO:0006405">
    <property type="term" value="P:RNA export from nucleus"/>
    <property type="evidence" value="ECO:0007669"/>
    <property type="project" value="TreeGrafter"/>
</dbReference>
<gene>
    <name evidence="13" type="ORF">M011DRAFT_425644</name>
</gene>
<feature type="domain" description="Nuclear pore protein Nup188 C-terminal" evidence="11">
    <location>
        <begin position="1463"/>
        <end position="1835"/>
    </location>
</feature>